<protein>
    <submittedName>
        <fullName evidence="6">Transcriptional regulator</fullName>
    </submittedName>
</protein>
<accession>A0A917WE27</accession>
<gene>
    <name evidence="6" type="ORF">GCM10011594_12760</name>
</gene>
<evidence type="ECO:0000256" key="1">
    <source>
        <dbReference type="ARBA" id="ARBA00022679"/>
    </source>
</evidence>
<dbReference type="InterPro" id="IPR011006">
    <property type="entry name" value="CheY-like_superfamily"/>
</dbReference>
<evidence type="ECO:0000313" key="6">
    <source>
        <dbReference type="EMBL" id="GGL94403.1"/>
    </source>
</evidence>
<reference evidence="6" key="2">
    <citation type="submission" date="2020-09" db="EMBL/GenBank/DDBJ databases">
        <authorList>
            <person name="Sun Q."/>
            <person name="Zhou Y."/>
        </authorList>
    </citation>
    <scope>NUCLEOTIDE SEQUENCE</scope>
    <source>
        <strain evidence="6">CGMCC 4.7308</strain>
    </source>
</reference>
<comment type="caution">
    <text evidence="6">The sequence shown here is derived from an EMBL/GenBank/DDBJ whole genome shotgun (WGS) entry which is preliminary data.</text>
</comment>
<sequence length="241" mass="26480">MGSQDLCLEVVVTDVPTFEQLVATVALQLSAEPDTRRTVQRVVDIAADRLGSDVGVSVSLVGARQQVQTAGSSDDRAVRADRLQYLLAEGPCLDAIRHDEQVEIQDLQTERRYPRWCRQAADEVGVASSLSFCLSTGQHVLGALNLYSVRRETFDDQLRAEGRLYAAQAAIAVHRARTQENLRAAVDTRTVIGQAEGILMERLKITAEEAFQLLRNASQHSNVQLREVAERLAETGAMPPS</sequence>
<dbReference type="InterPro" id="IPR029016">
    <property type="entry name" value="GAF-like_dom_sf"/>
</dbReference>
<name>A0A917WE27_9ACTN</name>
<keyword evidence="4" id="KW-0804">Transcription</keyword>
<reference evidence="6" key="1">
    <citation type="journal article" date="2014" name="Int. J. Syst. Evol. Microbiol.">
        <title>Complete genome sequence of Corynebacterium casei LMG S-19264T (=DSM 44701T), isolated from a smear-ripened cheese.</title>
        <authorList>
            <consortium name="US DOE Joint Genome Institute (JGI-PGF)"/>
            <person name="Walter F."/>
            <person name="Albersmeier A."/>
            <person name="Kalinowski J."/>
            <person name="Ruckert C."/>
        </authorList>
    </citation>
    <scope>NUCLEOTIDE SEQUENCE</scope>
    <source>
        <strain evidence="6">CGMCC 4.7308</strain>
    </source>
</reference>
<dbReference type="Gene3D" id="1.10.10.10">
    <property type="entry name" value="Winged helix-like DNA-binding domain superfamily/Winged helix DNA-binding domain"/>
    <property type="match status" value="1"/>
</dbReference>
<dbReference type="SMART" id="SM00065">
    <property type="entry name" value="GAF"/>
    <property type="match status" value="1"/>
</dbReference>
<dbReference type="Proteomes" id="UP000655208">
    <property type="component" value="Unassembled WGS sequence"/>
</dbReference>
<dbReference type="SUPFAM" id="SSF52172">
    <property type="entry name" value="CheY-like"/>
    <property type="match status" value="1"/>
</dbReference>
<proteinExistence type="predicted"/>
<evidence type="ECO:0000256" key="2">
    <source>
        <dbReference type="ARBA" id="ARBA00022777"/>
    </source>
</evidence>
<dbReference type="GO" id="GO:0003723">
    <property type="term" value="F:RNA binding"/>
    <property type="evidence" value="ECO:0007669"/>
    <property type="project" value="InterPro"/>
</dbReference>
<keyword evidence="2" id="KW-0418">Kinase</keyword>
<dbReference type="SMART" id="SM01012">
    <property type="entry name" value="ANTAR"/>
    <property type="match status" value="1"/>
</dbReference>
<organism evidence="6 7">
    <name type="scientific">Nakamurella endophytica</name>
    <dbReference type="NCBI Taxonomy" id="1748367"/>
    <lineage>
        <taxon>Bacteria</taxon>
        <taxon>Bacillati</taxon>
        <taxon>Actinomycetota</taxon>
        <taxon>Actinomycetes</taxon>
        <taxon>Nakamurellales</taxon>
        <taxon>Nakamurellaceae</taxon>
        <taxon>Nakamurella</taxon>
    </lineage>
</organism>
<dbReference type="Pfam" id="PF13185">
    <property type="entry name" value="GAF_2"/>
    <property type="match status" value="1"/>
</dbReference>
<feature type="domain" description="ANTAR" evidence="5">
    <location>
        <begin position="172"/>
        <end position="233"/>
    </location>
</feature>
<dbReference type="InterPro" id="IPR005561">
    <property type="entry name" value="ANTAR"/>
</dbReference>
<evidence type="ECO:0000256" key="4">
    <source>
        <dbReference type="ARBA" id="ARBA00023163"/>
    </source>
</evidence>
<dbReference type="Pfam" id="PF03861">
    <property type="entry name" value="ANTAR"/>
    <property type="match status" value="1"/>
</dbReference>
<dbReference type="EMBL" id="BMNA01000002">
    <property type="protein sequence ID" value="GGL94403.1"/>
    <property type="molecule type" value="Genomic_DNA"/>
</dbReference>
<dbReference type="InterPro" id="IPR036388">
    <property type="entry name" value="WH-like_DNA-bd_sf"/>
</dbReference>
<dbReference type="SUPFAM" id="SSF55781">
    <property type="entry name" value="GAF domain-like"/>
    <property type="match status" value="1"/>
</dbReference>
<dbReference type="AlphaFoldDB" id="A0A917WE27"/>
<dbReference type="InterPro" id="IPR003018">
    <property type="entry name" value="GAF"/>
</dbReference>
<dbReference type="Gene3D" id="3.30.450.40">
    <property type="match status" value="1"/>
</dbReference>
<dbReference type="InterPro" id="IPR012074">
    <property type="entry name" value="GAF_ANTAR"/>
</dbReference>
<keyword evidence="7" id="KW-1185">Reference proteome</keyword>
<dbReference type="PROSITE" id="PS50921">
    <property type="entry name" value="ANTAR"/>
    <property type="match status" value="1"/>
</dbReference>
<dbReference type="GO" id="GO:0016301">
    <property type="term" value="F:kinase activity"/>
    <property type="evidence" value="ECO:0007669"/>
    <property type="project" value="UniProtKB-KW"/>
</dbReference>
<keyword evidence="3" id="KW-0805">Transcription regulation</keyword>
<evidence type="ECO:0000259" key="5">
    <source>
        <dbReference type="PROSITE" id="PS50921"/>
    </source>
</evidence>
<keyword evidence="1" id="KW-0808">Transferase</keyword>
<dbReference type="PIRSF" id="PIRSF036625">
    <property type="entry name" value="GAF_ANTAR"/>
    <property type="match status" value="1"/>
</dbReference>
<evidence type="ECO:0000256" key="3">
    <source>
        <dbReference type="ARBA" id="ARBA00023015"/>
    </source>
</evidence>
<evidence type="ECO:0000313" key="7">
    <source>
        <dbReference type="Proteomes" id="UP000655208"/>
    </source>
</evidence>